<keyword evidence="1" id="KW-0479">Metal-binding</keyword>
<dbReference type="Pfam" id="PF00098">
    <property type="entry name" value="zf-CCHC"/>
    <property type="match status" value="1"/>
</dbReference>
<organism evidence="4 5">
    <name type="scientific">Elysia marginata</name>
    <dbReference type="NCBI Taxonomy" id="1093978"/>
    <lineage>
        <taxon>Eukaryota</taxon>
        <taxon>Metazoa</taxon>
        <taxon>Spiralia</taxon>
        <taxon>Lophotrochozoa</taxon>
        <taxon>Mollusca</taxon>
        <taxon>Gastropoda</taxon>
        <taxon>Heterobranchia</taxon>
        <taxon>Euthyneura</taxon>
        <taxon>Panpulmonata</taxon>
        <taxon>Sacoglossa</taxon>
        <taxon>Placobranchoidea</taxon>
        <taxon>Plakobranchidae</taxon>
        <taxon>Elysia</taxon>
    </lineage>
</organism>
<keyword evidence="5" id="KW-1185">Reference proteome</keyword>
<dbReference type="EMBL" id="BMAT01005888">
    <property type="protein sequence ID" value="GFS01733.1"/>
    <property type="molecule type" value="Genomic_DNA"/>
</dbReference>
<name>A0AAV4HWI2_9GAST</name>
<proteinExistence type="predicted"/>
<dbReference type="Proteomes" id="UP000762676">
    <property type="component" value="Unassembled WGS sequence"/>
</dbReference>
<evidence type="ECO:0000313" key="4">
    <source>
        <dbReference type="EMBL" id="GFS01733.1"/>
    </source>
</evidence>
<gene>
    <name evidence="4" type="ORF">ElyMa_002845900</name>
</gene>
<evidence type="ECO:0000259" key="3">
    <source>
        <dbReference type="PROSITE" id="PS50158"/>
    </source>
</evidence>
<dbReference type="AlphaFoldDB" id="A0AAV4HWI2"/>
<feature type="compositionally biased region" description="Basic and acidic residues" evidence="2">
    <location>
        <begin position="152"/>
        <end position="181"/>
    </location>
</feature>
<feature type="compositionally biased region" description="Basic and acidic residues" evidence="2">
    <location>
        <begin position="90"/>
        <end position="111"/>
    </location>
</feature>
<accession>A0AAV4HWI2</accession>
<dbReference type="GO" id="GO:0008270">
    <property type="term" value="F:zinc ion binding"/>
    <property type="evidence" value="ECO:0007669"/>
    <property type="project" value="UniProtKB-KW"/>
</dbReference>
<dbReference type="PROSITE" id="PS50158">
    <property type="entry name" value="ZF_CCHC"/>
    <property type="match status" value="1"/>
</dbReference>
<keyword evidence="1" id="KW-0862">Zinc</keyword>
<protein>
    <recommendedName>
        <fullName evidence="3">CCHC-type domain-containing protein</fullName>
    </recommendedName>
</protein>
<feature type="domain" description="CCHC-type" evidence="3">
    <location>
        <begin position="73"/>
        <end position="88"/>
    </location>
</feature>
<evidence type="ECO:0000313" key="5">
    <source>
        <dbReference type="Proteomes" id="UP000762676"/>
    </source>
</evidence>
<feature type="compositionally biased region" description="Acidic residues" evidence="2">
    <location>
        <begin position="121"/>
        <end position="130"/>
    </location>
</feature>
<feature type="region of interest" description="Disordered" evidence="2">
    <location>
        <begin position="90"/>
        <end position="233"/>
    </location>
</feature>
<dbReference type="InterPro" id="IPR036875">
    <property type="entry name" value="Znf_CCHC_sf"/>
</dbReference>
<keyword evidence="1" id="KW-0863">Zinc-finger</keyword>
<evidence type="ECO:0000256" key="2">
    <source>
        <dbReference type="SAM" id="MobiDB-lite"/>
    </source>
</evidence>
<evidence type="ECO:0000256" key="1">
    <source>
        <dbReference type="PROSITE-ProRule" id="PRU00047"/>
    </source>
</evidence>
<dbReference type="SUPFAM" id="SSF57756">
    <property type="entry name" value="Retrovirus zinc finger-like domains"/>
    <property type="match status" value="1"/>
</dbReference>
<comment type="caution">
    <text evidence="4">The sequence shown here is derived from an EMBL/GenBank/DDBJ whole genome shotgun (WGS) entry which is preliminary data.</text>
</comment>
<dbReference type="SMART" id="SM00343">
    <property type="entry name" value="ZnF_C2HC"/>
    <property type="match status" value="2"/>
</dbReference>
<reference evidence="4 5" key="1">
    <citation type="journal article" date="2021" name="Elife">
        <title>Chloroplast acquisition without the gene transfer in kleptoplastic sea slugs, Plakobranchus ocellatus.</title>
        <authorList>
            <person name="Maeda T."/>
            <person name="Takahashi S."/>
            <person name="Yoshida T."/>
            <person name="Shimamura S."/>
            <person name="Takaki Y."/>
            <person name="Nagai Y."/>
            <person name="Toyoda A."/>
            <person name="Suzuki Y."/>
            <person name="Arimoto A."/>
            <person name="Ishii H."/>
            <person name="Satoh N."/>
            <person name="Nishiyama T."/>
            <person name="Hasebe M."/>
            <person name="Maruyama T."/>
            <person name="Minagawa J."/>
            <person name="Obokata J."/>
            <person name="Shigenobu S."/>
        </authorList>
    </citation>
    <scope>NUCLEOTIDE SEQUENCE [LARGE SCALE GENOMIC DNA]</scope>
</reference>
<dbReference type="GO" id="GO:0003676">
    <property type="term" value="F:nucleic acid binding"/>
    <property type="evidence" value="ECO:0007669"/>
    <property type="project" value="InterPro"/>
</dbReference>
<dbReference type="Gene3D" id="4.10.60.10">
    <property type="entry name" value="Zinc finger, CCHC-type"/>
    <property type="match status" value="1"/>
</dbReference>
<dbReference type="InterPro" id="IPR001878">
    <property type="entry name" value="Znf_CCHC"/>
</dbReference>
<sequence>MEGIRDPQGKLTEWLSCRRFVWIDVPKTNIEQYIDVSQFKARLFHKEMVTEMTCRRCLKKGHSAKNCFYEEVCFVCKKPGHRAVNCQKQVEEDKSEKEMRDQITDTEEERHQNKKALQDNSEGEESEIDPDISGGWPTVKTPKKSKKTNQNKGKEKTPSPTVRKDSAESQTSRESDTIDRRGRTKSKNGPQADITKHLEKARSLSNKSYKPDSPTLENEQRPRKHRERSSDMD</sequence>